<keyword evidence="2" id="KW-0597">Phosphoprotein</keyword>
<evidence type="ECO:0000259" key="3">
    <source>
        <dbReference type="PROSITE" id="PS50110"/>
    </source>
</evidence>
<dbReference type="InterPro" id="IPR036388">
    <property type="entry name" value="WH-like_DNA-bd_sf"/>
</dbReference>
<dbReference type="Gene3D" id="1.25.40.10">
    <property type="entry name" value="Tetratricopeptide repeat domain"/>
    <property type="match status" value="1"/>
</dbReference>
<reference evidence="4 5" key="1">
    <citation type="submission" date="2018-12" db="EMBL/GenBank/DDBJ databases">
        <title>Bacillus ochoae sp. nov., Paenibacillus whitsoniae sp. nov., Paenibacillus spiritus sp. nov. Isolated from the Mars Exploration Rover during spacecraft assembly.</title>
        <authorList>
            <person name="Seuylemezian A."/>
            <person name="Vaishampayan P."/>
        </authorList>
    </citation>
    <scope>NUCLEOTIDE SEQUENCE [LARGE SCALE GENOMIC DNA]</scope>
    <source>
        <strain evidence="4 5">MER 54</strain>
    </source>
</reference>
<dbReference type="InterPro" id="IPR011990">
    <property type="entry name" value="TPR-like_helical_dom_sf"/>
</dbReference>
<dbReference type="Pfam" id="PF00072">
    <property type="entry name" value="Response_reg"/>
    <property type="match status" value="1"/>
</dbReference>
<dbReference type="SUPFAM" id="SSF48452">
    <property type="entry name" value="TPR-like"/>
    <property type="match status" value="1"/>
</dbReference>
<dbReference type="GO" id="GO:0000160">
    <property type="term" value="P:phosphorelay signal transduction system"/>
    <property type="evidence" value="ECO:0007669"/>
    <property type="project" value="UniProtKB-KW"/>
</dbReference>
<accession>A0A3S0C8M5</accession>
<dbReference type="InterPro" id="IPR001789">
    <property type="entry name" value="Sig_transdc_resp-reg_receiver"/>
</dbReference>
<sequence>MLRLMIVDDEEMAVRRLKRLLSEIDGIESIETFLDPQEGYDYAQAHNIDVAFLDISMPDINGMRLSELLAGMGRGMDIVFVTGSDDYAVRAYAMNALDYIVKPVTSERLAATMEKIRRVRRQDEPVPNLEVQLFDGLKIMRRTSEGKQEAIRLRSPKTEELFAFLACKRTVSREEVADTLWQDLAPDNALKNLNSTLYFIRKAVEFDRFGGGITTTGSEIRLESDGLRCDLYEFQRLIKEIRRAPGRNASMLEQAEALYTGPLLKGRAYDWVIELSRSLERQYLDLLDLTAQHHLSHDRLLQALHCYGEMLKTDAMREDIHYKMMGLYAALGRKNEAVRQYRELEQLLQRELGTLPERRLEDVMV</sequence>
<feature type="domain" description="Response regulatory" evidence="3">
    <location>
        <begin position="3"/>
        <end position="117"/>
    </location>
</feature>
<feature type="modified residue" description="4-aspartylphosphate" evidence="2">
    <location>
        <position position="54"/>
    </location>
</feature>
<dbReference type="RefSeq" id="WP_126143467.1">
    <property type="nucleotide sequence ID" value="NZ_RXHU01000072.1"/>
</dbReference>
<dbReference type="Gene3D" id="1.10.10.10">
    <property type="entry name" value="Winged helix-like DNA-binding domain superfamily/Winged helix DNA-binding domain"/>
    <property type="match status" value="1"/>
</dbReference>
<dbReference type="EMBL" id="RXHU01000072">
    <property type="protein sequence ID" value="RTE06753.1"/>
    <property type="molecule type" value="Genomic_DNA"/>
</dbReference>
<evidence type="ECO:0000313" key="5">
    <source>
        <dbReference type="Proteomes" id="UP000276128"/>
    </source>
</evidence>
<dbReference type="Gene3D" id="3.40.50.2300">
    <property type="match status" value="1"/>
</dbReference>
<proteinExistence type="predicted"/>
<dbReference type="AlphaFoldDB" id="A0A3S0C8M5"/>
<name>A0A3S0C8M5_9BACL</name>
<dbReference type="InterPro" id="IPR011006">
    <property type="entry name" value="CheY-like_superfamily"/>
</dbReference>
<comment type="caution">
    <text evidence="4">The sequence shown here is derived from an EMBL/GenBank/DDBJ whole genome shotgun (WGS) entry which is preliminary data.</text>
</comment>
<dbReference type="Pfam" id="PF03704">
    <property type="entry name" value="BTAD"/>
    <property type="match status" value="1"/>
</dbReference>
<dbReference type="InterPro" id="IPR051677">
    <property type="entry name" value="AfsR-DnrI-RedD_regulator"/>
</dbReference>
<dbReference type="SUPFAM" id="SSF52172">
    <property type="entry name" value="CheY-like"/>
    <property type="match status" value="1"/>
</dbReference>
<evidence type="ECO:0000313" key="4">
    <source>
        <dbReference type="EMBL" id="RTE06753.1"/>
    </source>
</evidence>
<dbReference type="OrthoDB" id="3190595at2"/>
<keyword evidence="1" id="KW-0902">Two-component regulatory system</keyword>
<dbReference type="Proteomes" id="UP000276128">
    <property type="component" value="Unassembled WGS sequence"/>
</dbReference>
<dbReference type="SMART" id="SM01043">
    <property type="entry name" value="BTAD"/>
    <property type="match status" value="1"/>
</dbReference>
<gene>
    <name evidence="4" type="ORF">EJQ19_22390</name>
</gene>
<protein>
    <submittedName>
        <fullName evidence="4">Response regulator</fullName>
    </submittedName>
</protein>
<organism evidence="4 5">
    <name type="scientific">Paenibacillus whitsoniae</name>
    <dbReference type="NCBI Taxonomy" id="2496558"/>
    <lineage>
        <taxon>Bacteria</taxon>
        <taxon>Bacillati</taxon>
        <taxon>Bacillota</taxon>
        <taxon>Bacilli</taxon>
        <taxon>Bacillales</taxon>
        <taxon>Paenibacillaceae</taxon>
        <taxon>Paenibacillus</taxon>
    </lineage>
</organism>
<dbReference type="PANTHER" id="PTHR35807">
    <property type="entry name" value="TRANSCRIPTIONAL REGULATOR REDD-RELATED"/>
    <property type="match status" value="1"/>
</dbReference>
<keyword evidence="5" id="KW-1185">Reference proteome</keyword>
<evidence type="ECO:0000256" key="1">
    <source>
        <dbReference type="ARBA" id="ARBA00023012"/>
    </source>
</evidence>
<dbReference type="PROSITE" id="PS50110">
    <property type="entry name" value="RESPONSE_REGULATORY"/>
    <property type="match status" value="1"/>
</dbReference>
<evidence type="ECO:0000256" key="2">
    <source>
        <dbReference type="PROSITE-ProRule" id="PRU00169"/>
    </source>
</evidence>
<dbReference type="InterPro" id="IPR005158">
    <property type="entry name" value="BTAD"/>
</dbReference>
<dbReference type="SMART" id="SM00448">
    <property type="entry name" value="REC"/>
    <property type="match status" value="1"/>
</dbReference>